<keyword evidence="1 9" id="KW-0963">Cytoplasm</keyword>
<dbReference type="GO" id="GO:0003951">
    <property type="term" value="F:NAD+ kinase activity"/>
    <property type="evidence" value="ECO:0007669"/>
    <property type="project" value="UniProtKB-UniRule"/>
</dbReference>
<comment type="function">
    <text evidence="9">Involved in the regulation of the intracellular balance of NAD and NADP, and is a key enzyme in the biosynthesis of NADP. Catalyzes specifically the phosphorylation on 2'-hydroxyl of the adenosine moiety of NAD to yield NADP.</text>
</comment>
<gene>
    <name evidence="10" type="primary">ppnK_1</name>
    <name evidence="9" type="synonym">nadK</name>
    <name evidence="10" type="ORF">JEODO184_01032</name>
</gene>
<dbReference type="PANTHER" id="PTHR20275:SF9">
    <property type="entry name" value="NAD KINASE 2"/>
    <property type="match status" value="1"/>
</dbReference>
<evidence type="ECO:0000256" key="8">
    <source>
        <dbReference type="ARBA" id="ARBA00047925"/>
    </source>
</evidence>
<evidence type="ECO:0000256" key="9">
    <source>
        <dbReference type="HAMAP-Rule" id="MF_00361"/>
    </source>
</evidence>
<keyword evidence="3 9" id="KW-0547">Nucleotide-binding</keyword>
<dbReference type="AlphaFoldDB" id="A0A6V7RHD8"/>
<dbReference type="InterPro" id="IPR017437">
    <property type="entry name" value="ATP-NAD_kinase_PpnK-typ_C"/>
</dbReference>
<comment type="cofactor">
    <cofactor evidence="9">
        <name>a divalent metal cation</name>
        <dbReference type="ChEBI" id="CHEBI:60240"/>
    </cofactor>
</comment>
<dbReference type="Proteomes" id="UP000589351">
    <property type="component" value="Unassembled WGS sequence"/>
</dbReference>
<feature type="binding site" evidence="9">
    <location>
        <begin position="122"/>
        <end position="123"/>
    </location>
    <ligand>
        <name>NAD(+)</name>
        <dbReference type="ChEBI" id="CHEBI:57540"/>
    </ligand>
</feature>
<comment type="subcellular location">
    <subcellularLocation>
        <location evidence="9">Cytoplasm</location>
    </subcellularLocation>
</comment>
<keyword evidence="2 9" id="KW-0808">Transferase</keyword>
<evidence type="ECO:0000256" key="7">
    <source>
        <dbReference type="ARBA" id="ARBA00023027"/>
    </source>
</evidence>
<protein>
    <recommendedName>
        <fullName evidence="9">NAD kinase</fullName>
        <ecNumber evidence="9">2.7.1.23</ecNumber>
    </recommendedName>
    <alternativeName>
        <fullName evidence="9">ATP-dependent NAD kinase</fullName>
    </alternativeName>
</protein>
<evidence type="ECO:0000256" key="3">
    <source>
        <dbReference type="ARBA" id="ARBA00022741"/>
    </source>
</evidence>
<comment type="catalytic activity">
    <reaction evidence="8 9">
        <text>NAD(+) + ATP = ADP + NADP(+) + H(+)</text>
        <dbReference type="Rhea" id="RHEA:18629"/>
        <dbReference type="ChEBI" id="CHEBI:15378"/>
        <dbReference type="ChEBI" id="CHEBI:30616"/>
        <dbReference type="ChEBI" id="CHEBI:57540"/>
        <dbReference type="ChEBI" id="CHEBI:58349"/>
        <dbReference type="ChEBI" id="CHEBI:456216"/>
        <dbReference type="EC" id="2.7.1.23"/>
    </reaction>
</comment>
<organism evidence="10 11">
    <name type="scientific">Jeotgalicoccus meleagridis</name>
    <dbReference type="NCBI Taxonomy" id="2759181"/>
    <lineage>
        <taxon>Bacteria</taxon>
        <taxon>Bacillati</taxon>
        <taxon>Bacillota</taxon>
        <taxon>Bacilli</taxon>
        <taxon>Bacillales</taxon>
        <taxon>Staphylococcaceae</taxon>
        <taxon>Jeotgalicoccus</taxon>
    </lineage>
</organism>
<dbReference type="EMBL" id="CAJEWD010000007">
    <property type="protein sequence ID" value="CAD2076745.1"/>
    <property type="molecule type" value="Genomic_DNA"/>
</dbReference>
<keyword evidence="7 9" id="KW-0520">NAD</keyword>
<dbReference type="GO" id="GO:0046872">
    <property type="term" value="F:metal ion binding"/>
    <property type="evidence" value="ECO:0007669"/>
    <property type="project" value="UniProtKB-UniRule"/>
</dbReference>
<dbReference type="GO" id="GO:0005524">
    <property type="term" value="F:ATP binding"/>
    <property type="evidence" value="ECO:0007669"/>
    <property type="project" value="UniProtKB-KW"/>
</dbReference>
<feature type="binding site" evidence="9">
    <location>
        <begin position="50"/>
        <end position="51"/>
    </location>
    <ligand>
        <name>NAD(+)</name>
        <dbReference type="ChEBI" id="CHEBI:57540"/>
    </ligand>
</feature>
<dbReference type="GO" id="GO:0005737">
    <property type="term" value="C:cytoplasm"/>
    <property type="evidence" value="ECO:0007669"/>
    <property type="project" value="UniProtKB-SubCell"/>
</dbReference>
<evidence type="ECO:0000313" key="11">
    <source>
        <dbReference type="Proteomes" id="UP000589351"/>
    </source>
</evidence>
<dbReference type="Gene3D" id="2.60.200.30">
    <property type="entry name" value="Probable inorganic polyphosphate/atp-NAD kinase, domain 2"/>
    <property type="match status" value="1"/>
</dbReference>
<dbReference type="Gene3D" id="3.40.50.10330">
    <property type="entry name" value="Probable inorganic polyphosphate/atp-NAD kinase, domain 1"/>
    <property type="match status" value="1"/>
</dbReference>
<name>A0A6V7RHD8_9STAP</name>
<dbReference type="Pfam" id="PF20143">
    <property type="entry name" value="NAD_kinase_C"/>
    <property type="match status" value="1"/>
</dbReference>
<feature type="active site" description="Proton acceptor" evidence="9">
    <location>
        <position position="50"/>
    </location>
</feature>
<proteinExistence type="inferred from homology"/>
<reference evidence="10 11" key="1">
    <citation type="submission" date="2020-07" db="EMBL/GenBank/DDBJ databases">
        <authorList>
            <person name="Criscuolo A."/>
        </authorList>
    </citation>
    <scope>NUCLEOTIDE SEQUENCE [LARGE SCALE GENOMIC DNA]</scope>
    <source>
        <strain evidence="10">CIP111649</strain>
    </source>
</reference>
<sequence>MTKLSIYFFEPNSKNSEQIMDTLKHTFKDLGYTISKSHETADIIASVGADGAFLQAVRKSNFRNDCLYIGIGLENRHHMYVDFNYHNLQEIREVFKDPHFEIRHYPIIEVKINDHQLNYCLNEFTIRSNLVRTMLMDIYINDFLFEHFNGDGLVISTPTGSTGYNKSLGGAIVDPLVNAMQVTEMGSVNNNSHRTLGRSFLLSRERPLSIVVDTSIEYYPIMSMDNEALTVQNIERIQVRLSDDNIKTIRLDNNTFWHKTQRNFL</sequence>
<dbReference type="HAMAP" id="MF_00361">
    <property type="entry name" value="NAD_kinase"/>
    <property type="match status" value="1"/>
</dbReference>
<evidence type="ECO:0000313" key="10">
    <source>
        <dbReference type="EMBL" id="CAD2076745.1"/>
    </source>
</evidence>
<dbReference type="RefSeq" id="WP_185125564.1">
    <property type="nucleotide sequence ID" value="NZ_CAJEWD010000007.1"/>
</dbReference>
<keyword evidence="4 9" id="KW-0418">Kinase</keyword>
<accession>A0A6V7RHD8</accession>
<feature type="binding site" evidence="9">
    <location>
        <position position="151"/>
    </location>
    <ligand>
        <name>NAD(+)</name>
        <dbReference type="ChEBI" id="CHEBI:57540"/>
    </ligand>
</feature>
<evidence type="ECO:0000256" key="4">
    <source>
        <dbReference type="ARBA" id="ARBA00022777"/>
    </source>
</evidence>
<dbReference type="GO" id="GO:0051287">
    <property type="term" value="F:NAD binding"/>
    <property type="evidence" value="ECO:0007669"/>
    <property type="project" value="UniProtKB-ARBA"/>
</dbReference>
<evidence type="ECO:0000256" key="5">
    <source>
        <dbReference type="ARBA" id="ARBA00022840"/>
    </source>
</evidence>
<evidence type="ECO:0000256" key="2">
    <source>
        <dbReference type="ARBA" id="ARBA00022679"/>
    </source>
</evidence>
<dbReference type="NCBIfam" id="NF002902">
    <property type="entry name" value="PRK03501.1"/>
    <property type="match status" value="1"/>
</dbReference>
<dbReference type="SUPFAM" id="SSF111331">
    <property type="entry name" value="NAD kinase/diacylglycerol kinase-like"/>
    <property type="match status" value="1"/>
</dbReference>
<comment type="caution">
    <text evidence="10">The sequence shown here is derived from an EMBL/GenBank/DDBJ whole genome shotgun (WGS) entry which is preliminary data.</text>
</comment>
<feature type="binding site" evidence="9">
    <location>
        <begin position="162"/>
        <end position="167"/>
    </location>
    <ligand>
        <name>NAD(+)</name>
        <dbReference type="ChEBI" id="CHEBI:57540"/>
    </ligand>
</feature>
<comment type="similarity">
    <text evidence="9">Belongs to the NAD kinase family.</text>
</comment>
<keyword evidence="11" id="KW-1185">Reference proteome</keyword>
<dbReference type="InterPro" id="IPR017438">
    <property type="entry name" value="ATP-NAD_kinase_N"/>
</dbReference>
<dbReference type="PANTHER" id="PTHR20275">
    <property type="entry name" value="NAD KINASE"/>
    <property type="match status" value="1"/>
</dbReference>
<evidence type="ECO:0000256" key="6">
    <source>
        <dbReference type="ARBA" id="ARBA00022857"/>
    </source>
</evidence>
<keyword evidence="6 9" id="KW-0521">NADP</keyword>
<keyword evidence="5 9" id="KW-0067">ATP-binding</keyword>
<dbReference type="InterPro" id="IPR002504">
    <property type="entry name" value="NADK"/>
</dbReference>
<dbReference type="InterPro" id="IPR016064">
    <property type="entry name" value="NAD/diacylglycerol_kinase_sf"/>
</dbReference>
<dbReference type="GO" id="GO:0006741">
    <property type="term" value="P:NADP+ biosynthetic process"/>
    <property type="evidence" value="ECO:0007669"/>
    <property type="project" value="UniProtKB-UniRule"/>
</dbReference>
<evidence type="ECO:0000256" key="1">
    <source>
        <dbReference type="ARBA" id="ARBA00022490"/>
    </source>
</evidence>
<dbReference type="EC" id="2.7.1.23" evidence="9"/>
<comment type="caution">
    <text evidence="9">Lacks conserved residue(s) required for the propagation of feature annotation.</text>
</comment>
<dbReference type="GO" id="GO:0019674">
    <property type="term" value="P:NAD+ metabolic process"/>
    <property type="evidence" value="ECO:0007669"/>
    <property type="project" value="InterPro"/>
</dbReference>